<dbReference type="Proteomes" id="UP000887116">
    <property type="component" value="Unassembled WGS sequence"/>
</dbReference>
<proteinExistence type="predicted"/>
<evidence type="ECO:0000313" key="3">
    <source>
        <dbReference type="EMBL" id="GFR22788.1"/>
    </source>
</evidence>
<sequence>MDHSTGKYRCESCQVQFKDFKQFFSHKHRNHDEPQLQAKVKSDDEITSQNTSNKFKTSFEMQIGKKFLELENEDNKRTDSSFVVFNETLDLSDRKINQFHPEINKRTAVSSFSKNVTGCSEEPHIRYHLIPEDSTNEPCLSLKYSENEMRSLEMNFQVNGNRPSIYSEYNEFGLYGYGMNEQHNRNHLFSTEYTQTQPFYVENRQQLNVSVPSTSTGITHVSEHFPQINTTHLKESFEYSPIESSVYEMNQQFDAYKPTENREMEFTTHGINVQAKRNQRAVIGSHDNSLSKNVLSSSTMAVNKIDLYFEKYSKKNSRKLDSDGTSTTVYGATQYTNTQYLEKRSDMSCITQNEFDMQCKTGELNFSPEKGMKVYSTERLKKHESARGPFYNSKEINEIQESHNGEYTYGCGSGEKVFGNNSNPAKHLRSGRTCEANICRVNSEKEQQKQEYKFE</sequence>
<comment type="caution">
    <text evidence="3">The sequence shown here is derived from an EMBL/GenBank/DDBJ whole genome shotgun (WGS) entry which is preliminary data.</text>
</comment>
<evidence type="ECO:0000313" key="4">
    <source>
        <dbReference type="Proteomes" id="UP000887116"/>
    </source>
</evidence>
<dbReference type="PROSITE" id="PS00028">
    <property type="entry name" value="ZINC_FINGER_C2H2_1"/>
    <property type="match status" value="1"/>
</dbReference>
<gene>
    <name evidence="3" type="ORF">TNCT_380911</name>
</gene>
<reference evidence="3" key="1">
    <citation type="submission" date="2020-07" db="EMBL/GenBank/DDBJ databases">
        <title>Multicomponent nature underlies the extraordinary mechanical properties of spider dragline silk.</title>
        <authorList>
            <person name="Kono N."/>
            <person name="Nakamura H."/>
            <person name="Mori M."/>
            <person name="Yoshida Y."/>
            <person name="Ohtoshi R."/>
            <person name="Malay A.D."/>
            <person name="Moran D.A.P."/>
            <person name="Tomita M."/>
            <person name="Numata K."/>
            <person name="Arakawa K."/>
        </authorList>
    </citation>
    <scope>NUCLEOTIDE SEQUENCE</scope>
</reference>
<feature type="domain" description="C2H2-type" evidence="2">
    <location>
        <begin position="10"/>
        <end position="31"/>
    </location>
</feature>
<feature type="compositionally biased region" description="Basic and acidic residues" evidence="1">
    <location>
        <begin position="30"/>
        <end position="44"/>
    </location>
</feature>
<accession>A0A8X6HH40</accession>
<name>A0A8X6HH40_TRICU</name>
<evidence type="ECO:0000259" key="2">
    <source>
        <dbReference type="PROSITE" id="PS00028"/>
    </source>
</evidence>
<evidence type="ECO:0000256" key="1">
    <source>
        <dbReference type="SAM" id="MobiDB-lite"/>
    </source>
</evidence>
<dbReference type="InterPro" id="IPR013087">
    <property type="entry name" value="Znf_C2H2_type"/>
</dbReference>
<dbReference type="EMBL" id="BMAO01018351">
    <property type="protein sequence ID" value="GFR22788.1"/>
    <property type="molecule type" value="Genomic_DNA"/>
</dbReference>
<feature type="region of interest" description="Disordered" evidence="1">
    <location>
        <begin position="28"/>
        <end position="51"/>
    </location>
</feature>
<organism evidence="3 4">
    <name type="scientific">Trichonephila clavata</name>
    <name type="common">Joro spider</name>
    <name type="synonym">Nephila clavata</name>
    <dbReference type="NCBI Taxonomy" id="2740835"/>
    <lineage>
        <taxon>Eukaryota</taxon>
        <taxon>Metazoa</taxon>
        <taxon>Ecdysozoa</taxon>
        <taxon>Arthropoda</taxon>
        <taxon>Chelicerata</taxon>
        <taxon>Arachnida</taxon>
        <taxon>Araneae</taxon>
        <taxon>Araneomorphae</taxon>
        <taxon>Entelegynae</taxon>
        <taxon>Araneoidea</taxon>
        <taxon>Nephilidae</taxon>
        <taxon>Trichonephila</taxon>
    </lineage>
</organism>
<keyword evidence="4" id="KW-1185">Reference proteome</keyword>
<protein>
    <recommendedName>
        <fullName evidence="2">C2H2-type domain-containing protein</fullName>
    </recommendedName>
</protein>
<dbReference type="AlphaFoldDB" id="A0A8X6HH40"/>